<dbReference type="SMART" id="SM00220">
    <property type="entry name" value="S_TKc"/>
    <property type="match status" value="1"/>
</dbReference>
<evidence type="ECO:0000256" key="6">
    <source>
        <dbReference type="ARBA" id="ARBA00022840"/>
    </source>
</evidence>
<dbReference type="InterPro" id="IPR000719">
    <property type="entry name" value="Prot_kinase_dom"/>
</dbReference>
<proteinExistence type="predicted"/>
<dbReference type="InterPro" id="IPR000961">
    <property type="entry name" value="AGC-kinase_C"/>
</dbReference>
<dbReference type="Gene3D" id="2.40.10.10">
    <property type="entry name" value="Trypsin-like serine proteases"/>
    <property type="match status" value="2"/>
</dbReference>
<feature type="region of interest" description="Disordered" evidence="9">
    <location>
        <begin position="1"/>
        <end position="35"/>
    </location>
</feature>
<dbReference type="GO" id="GO:0006508">
    <property type="term" value="P:proteolysis"/>
    <property type="evidence" value="ECO:0007669"/>
    <property type="project" value="InterPro"/>
</dbReference>
<dbReference type="InterPro" id="IPR011009">
    <property type="entry name" value="Kinase-like_dom_sf"/>
</dbReference>
<feature type="binding site" evidence="8">
    <location>
        <position position="102"/>
    </location>
    <ligand>
        <name>ATP</name>
        <dbReference type="ChEBI" id="CHEBI:30616"/>
    </ligand>
</feature>
<keyword evidence="4 8" id="KW-0547">Nucleotide-binding</keyword>
<feature type="compositionally biased region" description="Basic and acidic residues" evidence="9">
    <location>
        <begin position="10"/>
        <end position="22"/>
    </location>
</feature>
<dbReference type="InterPro" id="IPR001314">
    <property type="entry name" value="Peptidase_S1A"/>
</dbReference>
<evidence type="ECO:0000256" key="8">
    <source>
        <dbReference type="PROSITE-ProRule" id="PRU10141"/>
    </source>
</evidence>
<evidence type="ECO:0000256" key="1">
    <source>
        <dbReference type="ARBA" id="ARBA00022527"/>
    </source>
</evidence>
<dbReference type="PRINTS" id="PR00722">
    <property type="entry name" value="CHYMOTRYPSIN"/>
</dbReference>
<dbReference type="Proteomes" id="UP001295444">
    <property type="component" value="Chromosome 05"/>
</dbReference>
<evidence type="ECO:0000259" key="11">
    <source>
        <dbReference type="PROSITE" id="PS50240"/>
    </source>
</evidence>
<dbReference type="InterPro" id="IPR001254">
    <property type="entry name" value="Trypsin_dom"/>
</dbReference>
<evidence type="ECO:0000313" key="13">
    <source>
        <dbReference type="EMBL" id="CAH2296339.1"/>
    </source>
</evidence>
<evidence type="ECO:0000313" key="14">
    <source>
        <dbReference type="Proteomes" id="UP001295444"/>
    </source>
</evidence>
<dbReference type="GO" id="GO:0004674">
    <property type="term" value="F:protein serine/threonine kinase activity"/>
    <property type="evidence" value="ECO:0007669"/>
    <property type="project" value="UniProtKB-KW"/>
</dbReference>
<dbReference type="SUPFAM" id="SSF50494">
    <property type="entry name" value="Trypsin-like serine proteases"/>
    <property type="match status" value="1"/>
</dbReference>
<evidence type="ECO:0000259" key="10">
    <source>
        <dbReference type="PROSITE" id="PS50011"/>
    </source>
</evidence>
<dbReference type="PANTHER" id="PTHR24351">
    <property type="entry name" value="RIBOSOMAL PROTEIN S6 KINASE"/>
    <property type="match status" value="1"/>
</dbReference>
<evidence type="ECO:0000256" key="5">
    <source>
        <dbReference type="ARBA" id="ARBA00022777"/>
    </source>
</evidence>
<dbReference type="FunFam" id="2.40.10.10:FF:000005">
    <property type="entry name" value="Serine protease 37"/>
    <property type="match status" value="1"/>
</dbReference>
<dbReference type="InterPro" id="IPR008271">
    <property type="entry name" value="Ser/Thr_kinase_AS"/>
</dbReference>
<feature type="domain" description="Peptidase S1" evidence="11">
    <location>
        <begin position="431"/>
        <end position="656"/>
    </location>
</feature>
<sequence>MKRKNRKRKRDENSKERNDELNNRPTSAEVECREVKRQKDKVETHVKNEKIIGTCNEPPATSAISLDRLTFHRVLGRGSYGKVMLASDNITKQNLAVKIVKKRVLLEEAEDSTLVERRVLEVAGGCPFLTGAHATFQTKDHLFFVMPYLNGGDLDALIKKNGKLDIDIARFLAAEMVCGIQYLHKNGIIHRDLKPENILLDAMGHLKIADFGLAVENMFGSSTCKEYAGTPGYIAPEMLKKYRYNASVDWWSFGVVLYKMVTGDNPFCCDKSSNTITKSTLEDTPTYPPNLCAVTRDLLEKLLSKLPSKRLGTKGDIRKHPFFQTINWEKLEAGRLFSPCSPYTTSSQVEKESMSVEEAVSQGETTQKPIDSKDQKLFNGFTYVNPKWIAGVQSTAAPGPSGLGATSATFASIQMCVAVILLIEEGWCSEIIGGRVANPHSRPYMALIQSKTSLCGGTLIKTNWVLTTASCHVDKSTTVYLGVHSRTDKRQTQQFKISRSIPHPKFNNNKHVNDIQLLQLSQNATLNNAVKILPLPITFKEMKAGTMCETAGWGAYSNKSSLSSDKLIEVKLTVLDRKTCNSAFQPTFKITSDMMCTRDQHEKGLCYGDAGGPLICKRVFSGISSVGSVICGLPNIANVYTRLTKDYIKWIKKETK</sequence>
<dbReference type="PROSITE" id="PS00108">
    <property type="entry name" value="PROTEIN_KINASE_ST"/>
    <property type="match status" value="1"/>
</dbReference>
<dbReference type="Gene3D" id="1.10.510.10">
    <property type="entry name" value="Transferase(Phosphotransferase) domain 1"/>
    <property type="match status" value="1"/>
</dbReference>
<dbReference type="GO" id="GO:0004252">
    <property type="term" value="F:serine-type endopeptidase activity"/>
    <property type="evidence" value="ECO:0007669"/>
    <property type="project" value="InterPro"/>
</dbReference>
<dbReference type="AlphaFoldDB" id="A0AAD1WBE2"/>
<keyword evidence="14" id="KW-1185">Reference proteome</keyword>
<dbReference type="PROSITE" id="PS51285">
    <property type="entry name" value="AGC_KINASE_CTER"/>
    <property type="match status" value="1"/>
</dbReference>
<name>A0AAD1WBE2_PELCU</name>
<feature type="domain" description="Protein kinase" evidence="10">
    <location>
        <begin position="69"/>
        <end position="323"/>
    </location>
</feature>
<evidence type="ECO:0000256" key="7">
    <source>
        <dbReference type="ARBA" id="ARBA00023157"/>
    </source>
</evidence>
<evidence type="ECO:0000256" key="9">
    <source>
        <dbReference type="SAM" id="MobiDB-lite"/>
    </source>
</evidence>
<gene>
    <name evidence="13" type="ORF">PECUL_23A021099</name>
</gene>
<dbReference type="FunFam" id="1.10.510.10:FF:000210">
    <property type="entry name" value="Non-specific serine/threonine protein kinase"/>
    <property type="match status" value="1"/>
</dbReference>
<evidence type="ECO:0000259" key="12">
    <source>
        <dbReference type="PROSITE" id="PS51285"/>
    </source>
</evidence>
<protein>
    <submittedName>
        <fullName evidence="13">Kinase C delta type isoform X1</fullName>
    </submittedName>
</protein>
<keyword evidence="5 13" id="KW-0418">Kinase</keyword>
<dbReference type="CDD" id="cd00190">
    <property type="entry name" value="Tryp_SPc"/>
    <property type="match status" value="1"/>
</dbReference>
<keyword evidence="2" id="KW-0597">Phosphoprotein</keyword>
<evidence type="ECO:0000256" key="2">
    <source>
        <dbReference type="ARBA" id="ARBA00022553"/>
    </source>
</evidence>
<dbReference type="GO" id="GO:0005524">
    <property type="term" value="F:ATP binding"/>
    <property type="evidence" value="ECO:0007669"/>
    <property type="project" value="UniProtKB-UniRule"/>
</dbReference>
<organism evidence="13 14">
    <name type="scientific">Pelobates cultripes</name>
    <name type="common">Western spadefoot toad</name>
    <dbReference type="NCBI Taxonomy" id="61616"/>
    <lineage>
        <taxon>Eukaryota</taxon>
        <taxon>Metazoa</taxon>
        <taxon>Chordata</taxon>
        <taxon>Craniata</taxon>
        <taxon>Vertebrata</taxon>
        <taxon>Euteleostomi</taxon>
        <taxon>Amphibia</taxon>
        <taxon>Batrachia</taxon>
        <taxon>Anura</taxon>
        <taxon>Pelobatoidea</taxon>
        <taxon>Pelobatidae</taxon>
        <taxon>Pelobates</taxon>
    </lineage>
</organism>
<accession>A0AAD1WBE2</accession>
<evidence type="ECO:0000256" key="3">
    <source>
        <dbReference type="ARBA" id="ARBA00022679"/>
    </source>
</evidence>
<dbReference type="PROSITE" id="PS50240">
    <property type="entry name" value="TRYPSIN_DOM"/>
    <property type="match status" value="1"/>
</dbReference>
<dbReference type="InterPro" id="IPR043504">
    <property type="entry name" value="Peptidase_S1_PA_chymotrypsin"/>
</dbReference>
<dbReference type="FunFam" id="3.30.200.20:FF:000103">
    <property type="entry name" value="Protein kinase C"/>
    <property type="match status" value="1"/>
</dbReference>
<dbReference type="SMART" id="SM00020">
    <property type="entry name" value="Tryp_SPc"/>
    <property type="match status" value="1"/>
</dbReference>
<evidence type="ECO:0000256" key="4">
    <source>
        <dbReference type="ARBA" id="ARBA00022741"/>
    </source>
</evidence>
<dbReference type="InterPro" id="IPR017441">
    <property type="entry name" value="Protein_kinase_ATP_BS"/>
</dbReference>
<dbReference type="PROSITE" id="PS50011">
    <property type="entry name" value="PROTEIN_KINASE_DOM"/>
    <property type="match status" value="1"/>
</dbReference>
<keyword evidence="6 8" id="KW-0067">ATP-binding</keyword>
<reference evidence="13" key="1">
    <citation type="submission" date="2022-03" db="EMBL/GenBank/DDBJ databases">
        <authorList>
            <person name="Alioto T."/>
            <person name="Alioto T."/>
            <person name="Gomez Garrido J."/>
        </authorList>
    </citation>
    <scope>NUCLEOTIDE SEQUENCE</scope>
</reference>
<dbReference type="InterPro" id="IPR009003">
    <property type="entry name" value="Peptidase_S1_PA"/>
</dbReference>
<dbReference type="Pfam" id="PF00089">
    <property type="entry name" value="Trypsin"/>
    <property type="match status" value="1"/>
</dbReference>
<dbReference type="SUPFAM" id="SSF56112">
    <property type="entry name" value="Protein kinase-like (PK-like)"/>
    <property type="match status" value="1"/>
</dbReference>
<dbReference type="PROSITE" id="PS00107">
    <property type="entry name" value="PROTEIN_KINASE_ATP"/>
    <property type="match status" value="1"/>
</dbReference>
<feature type="domain" description="AGC-kinase C-terminal" evidence="12">
    <location>
        <begin position="324"/>
        <end position="393"/>
    </location>
</feature>
<keyword evidence="3" id="KW-0808">Transferase</keyword>
<dbReference type="Gene3D" id="3.30.200.20">
    <property type="entry name" value="Phosphorylase Kinase, domain 1"/>
    <property type="match status" value="1"/>
</dbReference>
<dbReference type="Pfam" id="PF00069">
    <property type="entry name" value="Pkinase"/>
    <property type="match status" value="1"/>
</dbReference>
<keyword evidence="7" id="KW-1015">Disulfide bond</keyword>
<keyword evidence="1" id="KW-0723">Serine/threonine-protein kinase</keyword>
<dbReference type="EMBL" id="OW240916">
    <property type="protein sequence ID" value="CAH2296339.1"/>
    <property type="molecule type" value="Genomic_DNA"/>
</dbReference>